<dbReference type="PROSITE" id="PS50109">
    <property type="entry name" value="HIS_KIN"/>
    <property type="match status" value="1"/>
</dbReference>
<evidence type="ECO:0000256" key="7">
    <source>
        <dbReference type="ARBA" id="ARBA00022840"/>
    </source>
</evidence>
<proteinExistence type="predicted"/>
<dbReference type="InterPro" id="IPR005467">
    <property type="entry name" value="His_kinase_dom"/>
</dbReference>
<reference evidence="11" key="1">
    <citation type="submission" date="2021-02" db="EMBL/GenBank/DDBJ databases">
        <title>Sulfurospirillum tamanensis sp. nov.</title>
        <authorList>
            <person name="Merkel A.Y."/>
        </authorList>
    </citation>
    <scope>NUCLEOTIDE SEQUENCE [LARGE SCALE GENOMIC DNA]</scope>
    <source>
        <strain evidence="11">T05b</strain>
    </source>
</reference>
<gene>
    <name evidence="10" type="ORF">JWV37_12125</name>
</gene>
<evidence type="ECO:0000256" key="3">
    <source>
        <dbReference type="ARBA" id="ARBA00022553"/>
    </source>
</evidence>
<keyword evidence="8" id="KW-0902">Two-component regulatory system</keyword>
<comment type="caution">
    <text evidence="10">The sequence shown here is derived from an EMBL/GenBank/DDBJ whole genome shotgun (WGS) entry which is preliminary data.</text>
</comment>
<evidence type="ECO:0000256" key="6">
    <source>
        <dbReference type="ARBA" id="ARBA00022777"/>
    </source>
</evidence>
<dbReference type="GO" id="GO:0016301">
    <property type="term" value="F:kinase activity"/>
    <property type="evidence" value="ECO:0007669"/>
    <property type="project" value="UniProtKB-KW"/>
</dbReference>
<keyword evidence="3" id="KW-0597">Phosphoprotein</keyword>
<dbReference type="Proteomes" id="UP000703590">
    <property type="component" value="Unassembled WGS sequence"/>
</dbReference>
<evidence type="ECO:0000259" key="9">
    <source>
        <dbReference type="PROSITE" id="PS50109"/>
    </source>
</evidence>
<dbReference type="SUPFAM" id="SSF47384">
    <property type="entry name" value="Homodimeric domain of signal transducing histidine kinase"/>
    <property type="match status" value="1"/>
</dbReference>
<evidence type="ECO:0000256" key="1">
    <source>
        <dbReference type="ARBA" id="ARBA00000085"/>
    </source>
</evidence>
<dbReference type="Gene3D" id="3.30.565.10">
    <property type="entry name" value="Histidine kinase-like ATPase, C-terminal domain"/>
    <property type="match status" value="1"/>
</dbReference>
<dbReference type="SUPFAM" id="SSF55874">
    <property type="entry name" value="ATPase domain of HSP90 chaperone/DNA topoisomerase II/histidine kinase"/>
    <property type="match status" value="1"/>
</dbReference>
<dbReference type="InterPro" id="IPR003594">
    <property type="entry name" value="HATPase_dom"/>
</dbReference>
<reference evidence="10 11" key="3">
    <citation type="submission" date="2021-02" db="EMBL/GenBank/DDBJ databases">
        <authorList>
            <person name="Merkel A.Y."/>
        </authorList>
    </citation>
    <scope>NUCLEOTIDE SEQUENCE [LARGE SCALE GENOMIC DNA]</scope>
    <source>
        <strain evidence="10 11">T05b</strain>
    </source>
</reference>
<evidence type="ECO:0000256" key="5">
    <source>
        <dbReference type="ARBA" id="ARBA00022741"/>
    </source>
</evidence>
<dbReference type="Gene3D" id="1.10.287.130">
    <property type="match status" value="1"/>
</dbReference>
<dbReference type="SMART" id="SM00387">
    <property type="entry name" value="HATPase_c"/>
    <property type="match status" value="1"/>
</dbReference>
<keyword evidence="6 10" id="KW-0418">Kinase</keyword>
<sequence length="271" mass="30193">MMVILSILLLTSLGVIGVLLWRLRQEKVVQKEREAAMLHQARLAQMGEMMSLIAHQWRQPLSEISGMFMELEAASRFNKLDRALMAKTSARATKLLDHMSQTIDDFRHFFKPSKAKEAFDVESVCQEALLLAKASLRAQGIKTALHVRESCKVVGYPREVAQVLLSLLLNAKDALVEREVKEPQIALHVRLLENAVRISVHDNAGGLDAAVQARLFEPYVSTKAEHGTGLGLYMGKIIVEQSMGGKLWYEQGDAGAVFVMEVARERDDVSA</sequence>
<keyword evidence="7" id="KW-0067">ATP-binding</keyword>
<name>A0ABS2WWE2_9BACT</name>
<protein>
    <recommendedName>
        <fullName evidence="2">histidine kinase</fullName>
        <ecNumber evidence="2">2.7.13.3</ecNumber>
    </recommendedName>
</protein>
<organism evidence="10 11">
    <name type="scientific">Sulfurospirillum tamanense</name>
    <dbReference type="NCBI Taxonomy" id="2813362"/>
    <lineage>
        <taxon>Bacteria</taxon>
        <taxon>Pseudomonadati</taxon>
        <taxon>Campylobacterota</taxon>
        <taxon>Epsilonproteobacteria</taxon>
        <taxon>Campylobacterales</taxon>
        <taxon>Sulfurospirillaceae</taxon>
        <taxon>Sulfurospirillum</taxon>
    </lineage>
</organism>
<keyword evidence="4" id="KW-0808">Transferase</keyword>
<comment type="catalytic activity">
    <reaction evidence="1">
        <text>ATP + protein L-histidine = ADP + protein N-phospho-L-histidine.</text>
        <dbReference type="EC" id="2.7.13.3"/>
    </reaction>
</comment>
<dbReference type="PRINTS" id="PR00344">
    <property type="entry name" value="BCTRLSENSOR"/>
</dbReference>
<reference evidence="10 11" key="2">
    <citation type="submission" date="2021-02" db="EMBL/GenBank/DDBJ databases">
        <title>Sulfurospirillum tamanensis sp. nov.</title>
        <authorList>
            <person name="Frolova A."/>
            <person name="Merkel A."/>
            <person name="Slobodkin A."/>
        </authorList>
    </citation>
    <scope>NUCLEOTIDE SEQUENCE [LARGE SCALE GENOMIC DNA]</scope>
    <source>
        <strain evidence="10 11">T05b</strain>
    </source>
</reference>
<dbReference type="EMBL" id="JAFHKK010000044">
    <property type="protein sequence ID" value="MBN2965529.1"/>
    <property type="molecule type" value="Genomic_DNA"/>
</dbReference>
<dbReference type="PANTHER" id="PTHR43065">
    <property type="entry name" value="SENSOR HISTIDINE KINASE"/>
    <property type="match status" value="1"/>
</dbReference>
<dbReference type="EC" id="2.7.13.3" evidence="2"/>
<dbReference type="InterPro" id="IPR004358">
    <property type="entry name" value="Sig_transdc_His_kin-like_C"/>
</dbReference>
<dbReference type="InterPro" id="IPR036097">
    <property type="entry name" value="HisK_dim/P_sf"/>
</dbReference>
<accession>A0ABS2WWE2</accession>
<evidence type="ECO:0000313" key="11">
    <source>
        <dbReference type="Proteomes" id="UP000703590"/>
    </source>
</evidence>
<dbReference type="PANTHER" id="PTHR43065:SF10">
    <property type="entry name" value="PEROXIDE STRESS-ACTIVATED HISTIDINE KINASE MAK3"/>
    <property type="match status" value="1"/>
</dbReference>
<keyword evidence="5" id="KW-0547">Nucleotide-binding</keyword>
<dbReference type="InterPro" id="IPR036890">
    <property type="entry name" value="HATPase_C_sf"/>
</dbReference>
<evidence type="ECO:0000313" key="10">
    <source>
        <dbReference type="EMBL" id="MBN2965529.1"/>
    </source>
</evidence>
<evidence type="ECO:0000256" key="8">
    <source>
        <dbReference type="ARBA" id="ARBA00023012"/>
    </source>
</evidence>
<evidence type="ECO:0000256" key="4">
    <source>
        <dbReference type="ARBA" id="ARBA00022679"/>
    </source>
</evidence>
<feature type="domain" description="Histidine kinase" evidence="9">
    <location>
        <begin position="52"/>
        <end position="266"/>
    </location>
</feature>
<keyword evidence="11" id="KW-1185">Reference proteome</keyword>
<evidence type="ECO:0000256" key="2">
    <source>
        <dbReference type="ARBA" id="ARBA00012438"/>
    </source>
</evidence>
<dbReference type="Pfam" id="PF02518">
    <property type="entry name" value="HATPase_c"/>
    <property type="match status" value="1"/>
</dbReference>